<dbReference type="RefSeq" id="WP_115835355.1">
    <property type="nucleotide sequence ID" value="NZ_CP025086.1"/>
</dbReference>
<dbReference type="AlphaFoldDB" id="A0A3D9ZDR0"/>
<dbReference type="EMBL" id="QUMO01000001">
    <property type="protein sequence ID" value="REF89606.1"/>
    <property type="molecule type" value="Genomic_DNA"/>
</dbReference>
<sequence length="72" mass="7775">MQPANDDVPLAEDILRGAAAIAEHMGFERRVIYHLASKGALPVFRMGDIVCARKSTLLAWVKQQEAAGKVAA</sequence>
<dbReference type="OrthoDB" id="7365539at2"/>
<protein>
    <recommendedName>
        <fullName evidence="3">Excisionase family DNA binding protein</fullName>
    </recommendedName>
</protein>
<name>A0A3D9ZDR0_9HYPH</name>
<gene>
    <name evidence="1" type="ORF">DES32_0833</name>
</gene>
<keyword evidence="2" id="KW-1185">Reference proteome</keyword>
<comment type="caution">
    <text evidence="1">The sequence shown here is derived from an EMBL/GenBank/DDBJ whole genome shotgun (WGS) entry which is preliminary data.</text>
</comment>
<evidence type="ECO:0008006" key="3">
    <source>
        <dbReference type="Google" id="ProtNLM"/>
    </source>
</evidence>
<accession>A0A3D9ZDR0</accession>
<organism evidence="1 2">
    <name type="scientific">Methylovirgula ligni</name>
    <dbReference type="NCBI Taxonomy" id="569860"/>
    <lineage>
        <taxon>Bacteria</taxon>
        <taxon>Pseudomonadati</taxon>
        <taxon>Pseudomonadota</taxon>
        <taxon>Alphaproteobacteria</taxon>
        <taxon>Hyphomicrobiales</taxon>
        <taxon>Beijerinckiaceae</taxon>
        <taxon>Methylovirgula</taxon>
    </lineage>
</organism>
<proteinExistence type="predicted"/>
<dbReference type="Proteomes" id="UP000256900">
    <property type="component" value="Unassembled WGS sequence"/>
</dbReference>
<evidence type="ECO:0000313" key="2">
    <source>
        <dbReference type="Proteomes" id="UP000256900"/>
    </source>
</evidence>
<evidence type="ECO:0000313" key="1">
    <source>
        <dbReference type="EMBL" id="REF89606.1"/>
    </source>
</evidence>
<reference evidence="1 2" key="1">
    <citation type="submission" date="2018-08" db="EMBL/GenBank/DDBJ databases">
        <title>Genomic Encyclopedia of Type Strains, Phase IV (KMG-IV): sequencing the most valuable type-strain genomes for metagenomic binning, comparative biology and taxonomic classification.</title>
        <authorList>
            <person name="Goeker M."/>
        </authorList>
    </citation>
    <scope>NUCLEOTIDE SEQUENCE [LARGE SCALE GENOMIC DNA]</scope>
    <source>
        <strain evidence="1 2">BW863</strain>
    </source>
</reference>